<protein>
    <submittedName>
        <fullName evidence="3">DNA processing protein</fullName>
    </submittedName>
</protein>
<proteinExistence type="inferred from homology"/>
<comment type="similarity">
    <text evidence="1">Belongs to the DprA/Smf family.</text>
</comment>
<gene>
    <name evidence="3" type="ORF">SAMN05661053_0054</name>
</gene>
<sequence length="290" mass="31090">METKLSPENYPLALRASKYSPKQLFCKGSLPSNDKIGIAMVGTRRPSASAEELCRRLVGSLKPTNAVVVSGLAQGIDSFCHRAALDAGIPTIAVLAQGLDAKIEGERNTLAKRIIDAGGALLSEYEGDTPAYKGNFIARNRIISGLSQSTLVVQSRQKGGALLTAQFCLDEGKPLLACPGNFDCELYSGTNALLDSGHAKAVFIPESLRAVAGIPCLEGAKIEQLSTYGVQLSDGAQKVFDRFNGFRKTFSELQEDFDFKAPELLAILTELEISGLVSSKDNFQFYFNGA</sequence>
<feature type="domain" description="Smf/DprA SLOG" evidence="2">
    <location>
        <begin position="8"/>
        <end position="203"/>
    </location>
</feature>
<dbReference type="Pfam" id="PF02481">
    <property type="entry name" value="DNA_processg_A"/>
    <property type="match status" value="1"/>
</dbReference>
<dbReference type="Gene3D" id="3.40.50.450">
    <property type="match status" value="1"/>
</dbReference>
<evidence type="ECO:0000256" key="1">
    <source>
        <dbReference type="ARBA" id="ARBA00006525"/>
    </source>
</evidence>
<dbReference type="PANTHER" id="PTHR43022:SF1">
    <property type="entry name" value="PROTEIN SMF"/>
    <property type="match status" value="1"/>
</dbReference>
<evidence type="ECO:0000313" key="4">
    <source>
        <dbReference type="Proteomes" id="UP000255423"/>
    </source>
</evidence>
<dbReference type="EMBL" id="UHJL01000001">
    <property type="protein sequence ID" value="SUQ18834.1"/>
    <property type="molecule type" value="Genomic_DNA"/>
</dbReference>
<dbReference type="RefSeq" id="WP_109571672.1">
    <property type="nucleotide sequence ID" value="NZ_UHJL01000001.1"/>
</dbReference>
<dbReference type="AlphaFoldDB" id="A0A380RTV7"/>
<dbReference type="InterPro" id="IPR003488">
    <property type="entry name" value="DprA"/>
</dbReference>
<organism evidence="3 4">
    <name type="scientific">Fibrobacter succinogenes</name>
    <name type="common">Bacteroides succinogenes</name>
    <dbReference type="NCBI Taxonomy" id="833"/>
    <lineage>
        <taxon>Bacteria</taxon>
        <taxon>Pseudomonadati</taxon>
        <taxon>Fibrobacterota</taxon>
        <taxon>Fibrobacteria</taxon>
        <taxon>Fibrobacterales</taxon>
        <taxon>Fibrobacteraceae</taxon>
        <taxon>Fibrobacter</taxon>
    </lineage>
</organism>
<evidence type="ECO:0000259" key="2">
    <source>
        <dbReference type="Pfam" id="PF02481"/>
    </source>
</evidence>
<dbReference type="Proteomes" id="UP000255423">
    <property type="component" value="Unassembled WGS sequence"/>
</dbReference>
<dbReference type="SUPFAM" id="SSF102405">
    <property type="entry name" value="MCP/YpsA-like"/>
    <property type="match status" value="1"/>
</dbReference>
<evidence type="ECO:0000313" key="3">
    <source>
        <dbReference type="EMBL" id="SUQ18834.1"/>
    </source>
</evidence>
<reference evidence="3 4" key="1">
    <citation type="submission" date="2017-08" db="EMBL/GenBank/DDBJ databases">
        <authorList>
            <person name="de Groot N.N."/>
        </authorList>
    </citation>
    <scope>NUCLEOTIDE SEQUENCE [LARGE SCALE GENOMIC DNA]</scope>
    <source>
        <strain evidence="3 4">HM2</strain>
    </source>
</reference>
<accession>A0A380RTV7</accession>
<name>A0A380RTV7_FIBSU</name>
<dbReference type="InterPro" id="IPR057666">
    <property type="entry name" value="DrpA_SLOG"/>
</dbReference>
<dbReference type="GO" id="GO:0009294">
    <property type="term" value="P:DNA-mediated transformation"/>
    <property type="evidence" value="ECO:0007669"/>
    <property type="project" value="InterPro"/>
</dbReference>
<dbReference type="PANTHER" id="PTHR43022">
    <property type="entry name" value="PROTEIN SMF"/>
    <property type="match status" value="1"/>
</dbReference>